<gene>
    <name evidence="1" type="ORF">FWK35_00024902</name>
</gene>
<evidence type="ECO:0000313" key="1">
    <source>
        <dbReference type="EMBL" id="KAF0748351.1"/>
    </source>
</evidence>
<organism evidence="1 2">
    <name type="scientific">Aphis craccivora</name>
    <name type="common">Cowpea aphid</name>
    <dbReference type="NCBI Taxonomy" id="307492"/>
    <lineage>
        <taxon>Eukaryota</taxon>
        <taxon>Metazoa</taxon>
        <taxon>Ecdysozoa</taxon>
        <taxon>Arthropoda</taxon>
        <taxon>Hexapoda</taxon>
        <taxon>Insecta</taxon>
        <taxon>Pterygota</taxon>
        <taxon>Neoptera</taxon>
        <taxon>Paraneoptera</taxon>
        <taxon>Hemiptera</taxon>
        <taxon>Sternorrhyncha</taxon>
        <taxon>Aphidomorpha</taxon>
        <taxon>Aphidoidea</taxon>
        <taxon>Aphididae</taxon>
        <taxon>Aphidini</taxon>
        <taxon>Aphis</taxon>
        <taxon>Aphis</taxon>
    </lineage>
</organism>
<proteinExistence type="predicted"/>
<keyword evidence="2" id="KW-1185">Reference proteome</keyword>
<sequence length="94" mass="11087">MGFGHFSNNAFELISISLKSKWPRKIKSGQLKLNMTKRIQNIGKNSLLNKRQKKFKKTHQVEDDIIEETKKIIIKLETNQATHRKKKVQNEKKK</sequence>
<comment type="caution">
    <text evidence="1">The sequence shown here is derived from an EMBL/GenBank/DDBJ whole genome shotgun (WGS) entry which is preliminary data.</text>
</comment>
<accession>A0A6G0Y3C8</accession>
<reference evidence="1 2" key="1">
    <citation type="submission" date="2019-08" db="EMBL/GenBank/DDBJ databases">
        <title>Whole genome of Aphis craccivora.</title>
        <authorList>
            <person name="Voronova N.V."/>
            <person name="Shulinski R.S."/>
            <person name="Bandarenka Y.V."/>
            <person name="Zhorov D.G."/>
            <person name="Warner D."/>
        </authorList>
    </citation>
    <scope>NUCLEOTIDE SEQUENCE [LARGE SCALE GENOMIC DNA]</scope>
    <source>
        <strain evidence="1">180601</strain>
        <tissue evidence="1">Whole Body</tissue>
    </source>
</reference>
<evidence type="ECO:0000313" key="2">
    <source>
        <dbReference type="Proteomes" id="UP000478052"/>
    </source>
</evidence>
<dbReference type="AlphaFoldDB" id="A0A6G0Y3C8"/>
<name>A0A6G0Y3C8_APHCR</name>
<protein>
    <submittedName>
        <fullName evidence="1">Uncharacterized protein</fullName>
    </submittedName>
</protein>
<dbReference type="EMBL" id="VUJU01006517">
    <property type="protein sequence ID" value="KAF0748351.1"/>
    <property type="molecule type" value="Genomic_DNA"/>
</dbReference>
<dbReference type="Proteomes" id="UP000478052">
    <property type="component" value="Unassembled WGS sequence"/>
</dbReference>